<dbReference type="AlphaFoldDB" id="A0AAV4PWF0"/>
<keyword evidence="2" id="KW-1185">Reference proteome</keyword>
<organism evidence="1 2">
    <name type="scientific">Caerostris darwini</name>
    <dbReference type="NCBI Taxonomy" id="1538125"/>
    <lineage>
        <taxon>Eukaryota</taxon>
        <taxon>Metazoa</taxon>
        <taxon>Ecdysozoa</taxon>
        <taxon>Arthropoda</taxon>
        <taxon>Chelicerata</taxon>
        <taxon>Arachnida</taxon>
        <taxon>Araneae</taxon>
        <taxon>Araneomorphae</taxon>
        <taxon>Entelegynae</taxon>
        <taxon>Araneoidea</taxon>
        <taxon>Araneidae</taxon>
        <taxon>Caerostris</taxon>
    </lineage>
</organism>
<comment type="caution">
    <text evidence="1">The sequence shown here is derived from an EMBL/GenBank/DDBJ whole genome shotgun (WGS) entry which is preliminary data.</text>
</comment>
<gene>
    <name evidence="1" type="ORF">CDAR_122191</name>
</gene>
<proteinExistence type="predicted"/>
<reference evidence="1 2" key="1">
    <citation type="submission" date="2021-06" db="EMBL/GenBank/DDBJ databases">
        <title>Caerostris darwini draft genome.</title>
        <authorList>
            <person name="Kono N."/>
            <person name="Arakawa K."/>
        </authorList>
    </citation>
    <scope>NUCLEOTIDE SEQUENCE [LARGE SCALE GENOMIC DNA]</scope>
</reference>
<evidence type="ECO:0000313" key="2">
    <source>
        <dbReference type="Proteomes" id="UP001054837"/>
    </source>
</evidence>
<dbReference type="EMBL" id="BPLQ01003549">
    <property type="protein sequence ID" value="GIY01231.1"/>
    <property type="molecule type" value="Genomic_DNA"/>
</dbReference>
<name>A0AAV4PWF0_9ARAC</name>
<dbReference type="Proteomes" id="UP001054837">
    <property type="component" value="Unassembled WGS sequence"/>
</dbReference>
<protein>
    <recommendedName>
        <fullName evidence="3">Myotubularin phosphatase domain-containing protein</fullName>
    </recommendedName>
</protein>
<sequence length="144" mass="16519">MAFVVTLEKLLSSSVLTCFAVNNLKDLGQIHGCQKYFLYETTIPWINESSDRHTSYSGSEFSGIWDEERFSRIAPALWRDPCLVWSYPSNSLDDRPFCRIYPADRKRPLLESYVSENGRWSSPGYGISPENVLIGPEVKDRVFV</sequence>
<accession>A0AAV4PWF0</accession>
<evidence type="ECO:0008006" key="3">
    <source>
        <dbReference type="Google" id="ProtNLM"/>
    </source>
</evidence>
<evidence type="ECO:0000313" key="1">
    <source>
        <dbReference type="EMBL" id="GIY01231.1"/>
    </source>
</evidence>